<evidence type="ECO:0000256" key="2">
    <source>
        <dbReference type="ARBA" id="ARBA00009473"/>
    </source>
</evidence>
<evidence type="ECO:0000313" key="10">
    <source>
        <dbReference type="Proteomes" id="UP001149607"/>
    </source>
</evidence>
<dbReference type="InterPro" id="IPR002915">
    <property type="entry name" value="DeoC/FbaB/LacD_aldolase"/>
</dbReference>
<dbReference type="GO" id="GO:0005737">
    <property type="term" value="C:cytoplasm"/>
    <property type="evidence" value="ECO:0007669"/>
    <property type="project" value="InterPro"/>
</dbReference>
<dbReference type="InterPro" id="IPR011343">
    <property type="entry name" value="DeoC"/>
</dbReference>
<dbReference type="SMART" id="SM01133">
    <property type="entry name" value="DeoC"/>
    <property type="match status" value="1"/>
</dbReference>
<keyword evidence="4 8" id="KW-0456">Lyase</keyword>
<organism evidence="8">
    <name type="scientific">Neisseria leonii</name>
    <dbReference type="NCBI Taxonomy" id="2995413"/>
    <lineage>
        <taxon>Bacteria</taxon>
        <taxon>Pseudomonadati</taxon>
        <taxon>Pseudomonadota</taxon>
        <taxon>Betaproteobacteria</taxon>
        <taxon>Neisseriales</taxon>
        <taxon>Neisseriaceae</taxon>
        <taxon>Neisseria</taxon>
    </lineage>
</organism>
<comment type="catalytic activity">
    <reaction evidence="6">
        <text>2-deoxy-D-ribose 5-phosphate = D-glyceraldehyde 3-phosphate + acetaldehyde</text>
        <dbReference type="Rhea" id="RHEA:12821"/>
        <dbReference type="ChEBI" id="CHEBI:15343"/>
        <dbReference type="ChEBI" id="CHEBI:59776"/>
        <dbReference type="ChEBI" id="CHEBI:62877"/>
        <dbReference type="EC" id="4.1.2.4"/>
    </reaction>
</comment>
<dbReference type="InterPro" id="IPR013785">
    <property type="entry name" value="Aldolase_TIM"/>
</dbReference>
<comment type="pathway">
    <text evidence="1">Carbohydrate degradation; 2-deoxy-D-ribose 1-phosphate degradation; D-glyceraldehyde 3-phosphate and acetaldehyde from 2-deoxy-alpha-D-ribose 1-phosphate: step 2/2.</text>
</comment>
<evidence type="ECO:0000256" key="5">
    <source>
        <dbReference type="ARBA" id="ARBA00023270"/>
    </source>
</evidence>
<proteinExistence type="inferred from homology"/>
<dbReference type="SUPFAM" id="SSF51569">
    <property type="entry name" value="Aldolase"/>
    <property type="match status" value="1"/>
</dbReference>
<dbReference type="RefSeq" id="WP_274584685.1">
    <property type="nucleotide sequence ID" value="NZ_CP146598.1"/>
</dbReference>
<keyword evidence="5" id="KW-0704">Schiff base</keyword>
<evidence type="ECO:0000256" key="4">
    <source>
        <dbReference type="ARBA" id="ARBA00023239"/>
    </source>
</evidence>
<dbReference type="Pfam" id="PF01791">
    <property type="entry name" value="DeoC"/>
    <property type="match status" value="1"/>
</dbReference>
<reference evidence="9" key="2">
    <citation type="submission" date="2024-02" db="EMBL/GenBank/DDBJ databases">
        <title>Neisseria leonii sp. nov.</title>
        <authorList>
            <person name="Boutroux M."/>
            <person name="Favre-Rochex S."/>
            <person name="Gorgette O."/>
            <person name="Touak G."/>
            <person name="Muhle E."/>
            <person name="Chesneau O."/>
            <person name="Clermont D."/>
            <person name="Rahi P."/>
        </authorList>
    </citation>
    <scope>NUCLEOTIDE SEQUENCE</scope>
    <source>
        <strain evidence="9">51.81</strain>
    </source>
</reference>
<dbReference type="PANTHER" id="PTHR10889">
    <property type="entry name" value="DEOXYRIBOSE-PHOSPHATE ALDOLASE"/>
    <property type="match status" value="1"/>
</dbReference>
<dbReference type="EC" id="4.1.2.4" evidence="3 7"/>
<evidence type="ECO:0000256" key="6">
    <source>
        <dbReference type="ARBA" id="ARBA00048791"/>
    </source>
</evidence>
<dbReference type="Proteomes" id="UP001149607">
    <property type="component" value="Chromosome"/>
</dbReference>
<dbReference type="GO" id="GO:0004139">
    <property type="term" value="F:deoxyribose-phosphate aldolase activity"/>
    <property type="evidence" value="ECO:0007669"/>
    <property type="project" value="UniProtKB-UniRule"/>
</dbReference>
<name>A0A9X4IDR8_9NEIS</name>
<comment type="similarity">
    <text evidence="2">Belongs to the DeoC/FbaB aldolase family. DeoC type 2 subfamily.</text>
</comment>
<dbReference type="GO" id="GO:0016052">
    <property type="term" value="P:carbohydrate catabolic process"/>
    <property type="evidence" value="ECO:0007669"/>
    <property type="project" value="TreeGrafter"/>
</dbReference>
<dbReference type="CDD" id="cd00959">
    <property type="entry name" value="DeoC"/>
    <property type="match status" value="1"/>
</dbReference>
<dbReference type="NCBIfam" id="TIGR00126">
    <property type="entry name" value="deoC"/>
    <property type="match status" value="1"/>
</dbReference>
<dbReference type="AlphaFoldDB" id="A0A9X4IDR8"/>
<dbReference type="Gene3D" id="3.20.20.70">
    <property type="entry name" value="Aldolase class I"/>
    <property type="match status" value="1"/>
</dbReference>
<evidence type="ECO:0000313" key="8">
    <source>
        <dbReference type="EMBL" id="MDD9327418.1"/>
    </source>
</evidence>
<sequence>MDKAKLFSLIDLTSLNDDDTPDRIAALCAKAVSPAFGNVAAVCVYPPFVAQARKLCPPDVAVATVVNFPSGNEPKETVLHQTQTALNDGAAEIDVVFPYRQDSGYAQSLCAAVAELSHAHGAKVKVILETGESDEEQIRRNALTAIAAGADFLKTSTGKTANGASPEAVAVLCGVIAGQAAPAGLKISGGIRTAEQADAYLQQVKDILGGDFIRPQTFRFGASALLDELLK</sequence>
<evidence type="ECO:0000256" key="7">
    <source>
        <dbReference type="NCBIfam" id="TIGR00126"/>
    </source>
</evidence>
<keyword evidence="10" id="KW-1185">Reference proteome</keyword>
<evidence type="ECO:0000256" key="1">
    <source>
        <dbReference type="ARBA" id="ARBA00004816"/>
    </source>
</evidence>
<dbReference type="PIRSF" id="PIRSF001357">
    <property type="entry name" value="DeoC"/>
    <property type="match status" value="1"/>
</dbReference>
<dbReference type="EMBL" id="JAPQFL010000002">
    <property type="protein sequence ID" value="MDD9327418.1"/>
    <property type="molecule type" value="Genomic_DNA"/>
</dbReference>
<reference evidence="8" key="1">
    <citation type="submission" date="2022-10" db="EMBL/GenBank/DDBJ databases">
        <authorList>
            <person name="Boutroux M."/>
        </authorList>
    </citation>
    <scope>NUCLEOTIDE SEQUENCE</scope>
    <source>
        <strain evidence="8">51.81</strain>
    </source>
</reference>
<accession>A0A9X4IDR8</accession>
<evidence type="ECO:0000313" key="9">
    <source>
        <dbReference type="EMBL" id="WWY02588.1"/>
    </source>
</evidence>
<dbReference type="GO" id="GO:0009264">
    <property type="term" value="P:deoxyribonucleotide catabolic process"/>
    <property type="evidence" value="ECO:0007669"/>
    <property type="project" value="UniProtKB-UniRule"/>
</dbReference>
<gene>
    <name evidence="8" type="primary">deoC</name>
    <name evidence="8" type="ORF">ORY91_000815</name>
    <name evidence="9" type="ORF">V9W64_07690</name>
</gene>
<dbReference type="PANTHER" id="PTHR10889:SF3">
    <property type="entry name" value="DEOXYRIBOSE-PHOSPHATE ALDOLASE"/>
    <property type="match status" value="1"/>
</dbReference>
<dbReference type="EMBL" id="CP146598">
    <property type="protein sequence ID" value="WWY02588.1"/>
    <property type="molecule type" value="Genomic_DNA"/>
</dbReference>
<protein>
    <recommendedName>
        <fullName evidence="3 7">Deoxyribose-phosphate aldolase</fullName>
        <ecNumber evidence="3 7">4.1.2.4</ecNumber>
    </recommendedName>
</protein>
<evidence type="ECO:0000256" key="3">
    <source>
        <dbReference type="ARBA" id="ARBA00012515"/>
    </source>
</evidence>